<dbReference type="EC" id="1.16.3.2" evidence="8"/>
<keyword evidence="3 7" id="KW-0479">Metal-binding</keyword>
<evidence type="ECO:0000256" key="4">
    <source>
        <dbReference type="ARBA" id="ARBA00023002"/>
    </source>
</evidence>
<dbReference type="PROSITE" id="PS50905">
    <property type="entry name" value="FERRITIN_LIKE"/>
    <property type="match status" value="1"/>
</dbReference>
<evidence type="ECO:0000259" key="9">
    <source>
        <dbReference type="PROSITE" id="PS50905"/>
    </source>
</evidence>
<comment type="catalytic activity">
    <reaction evidence="8">
        <text>4 Fe(2+) + O2 + 6 H2O = 4 iron(III) oxide-hydroxide + 12 H(+)</text>
        <dbReference type="Rhea" id="RHEA:11972"/>
        <dbReference type="ChEBI" id="CHEBI:15377"/>
        <dbReference type="ChEBI" id="CHEBI:15378"/>
        <dbReference type="ChEBI" id="CHEBI:15379"/>
        <dbReference type="ChEBI" id="CHEBI:29033"/>
        <dbReference type="ChEBI" id="CHEBI:78619"/>
        <dbReference type="EC" id="1.16.3.2"/>
    </reaction>
</comment>
<organism evidence="10 11">
    <name type="scientific">Bacteroides luti</name>
    <dbReference type="NCBI Taxonomy" id="1297750"/>
    <lineage>
        <taxon>Bacteria</taxon>
        <taxon>Pseudomonadati</taxon>
        <taxon>Bacteroidota</taxon>
        <taxon>Bacteroidia</taxon>
        <taxon>Bacteroidales</taxon>
        <taxon>Bacteroidaceae</taxon>
        <taxon>Bacteroides</taxon>
    </lineage>
</organism>
<reference evidence="10 11" key="1">
    <citation type="submission" date="2016-11" db="EMBL/GenBank/DDBJ databases">
        <authorList>
            <person name="Jaros S."/>
            <person name="Januszkiewicz K."/>
            <person name="Wedrychowicz H."/>
        </authorList>
    </citation>
    <scope>NUCLEOTIDE SEQUENCE [LARGE SCALE GENOMIC DNA]</scope>
    <source>
        <strain evidence="10 11">DSM 26991</strain>
    </source>
</reference>
<keyword evidence="4" id="KW-0560">Oxidoreductase</keyword>
<evidence type="ECO:0000313" key="10">
    <source>
        <dbReference type="EMBL" id="SHF43750.1"/>
    </source>
</evidence>
<evidence type="ECO:0000256" key="7">
    <source>
        <dbReference type="PIRSR" id="PIRSR601519-1"/>
    </source>
</evidence>
<dbReference type="AlphaFoldDB" id="A0A1M5BMX0"/>
<dbReference type="Gene3D" id="1.20.1260.10">
    <property type="match status" value="1"/>
</dbReference>
<dbReference type="InterPro" id="IPR012347">
    <property type="entry name" value="Ferritin-like"/>
</dbReference>
<name>A0A1M5BMX0_9BACE</name>
<feature type="binding site" evidence="7">
    <location>
        <position position="51"/>
    </location>
    <ligand>
        <name>Fe cation</name>
        <dbReference type="ChEBI" id="CHEBI:24875"/>
        <label>1</label>
    </ligand>
</feature>
<dbReference type="FunFam" id="1.20.1260.10:FF:000001">
    <property type="entry name" value="Non-heme ferritin"/>
    <property type="match status" value="1"/>
</dbReference>
<dbReference type="PANTHER" id="PTHR11431">
    <property type="entry name" value="FERRITIN"/>
    <property type="match status" value="1"/>
</dbReference>
<evidence type="ECO:0000256" key="8">
    <source>
        <dbReference type="RuleBase" id="RU361145"/>
    </source>
</evidence>
<evidence type="ECO:0000256" key="2">
    <source>
        <dbReference type="ARBA" id="ARBA00022434"/>
    </source>
</evidence>
<keyword evidence="5 7" id="KW-0408">Iron</keyword>
<dbReference type="GO" id="GO:0006879">
    <property type="term" value="P:intracellular iron ion homeostasis"/>
    <property type="evidence" value="ECO:0007669"/>
    <property type="project" value="UniProtKB-KW"/>
</dbReference>
<evidence type="ECO:0000256" key="1">
    <source>
        <dbReference type="ARBA" id="ARBA00006950"/>
    </source>
</evidence>
<dbReference type="GO" id="GO:0004322">
    <property type="term" value="F:ferroxidase activity"/>
    <property type="evidence" value="ECO:0007669"/>
    <property type="project" value="TreeGrafter"/>
</dbReference>
<dbReference type="InterPro" id="IPR041719">
    <property type="entry name" value="Ferritin_prok"/>
</dbReference>
<dbReference type="GO" id="GO:0008199">
    <property type="term" value="F:ferric iron binding"/>
    <property type="evidence" value="ECO:0007669"/>
    <property type="project" value="InterPro"/>
</dbReference>
<comment type="function">
    <text evidence="6">May alleviate iron toxicity in the presence of oxygen.</text>
</comment>
<dbReference type="RefSeq" id="WP_073401527.1">
    <property type="nucleotide sequence ID" value="NZ_FQTV01000008.1"/>
</dbReference>
<dbReference type="Pfam" id="PF00210">
    <property type="entry name" value="Ferritin"/>
    <property type="match status" value="1"/>
</dbReference>
<dbReference type="STRING" id="1297750.SAMN05444405_108166"/>
<keyword evidence="2 8" id="KW-0409">Iron storage</keyword>
<dbReference type="InterPro" id="IPR001519">
    <property type="entry name" value="Ferritin"/>
</dbReference>
<dbReference type="InterPro" id="IPR009078">
    <property type="entry name" value="Ferritin-like_SF"/>
</dbReference>
<feature type="domain" description="Ferritin-like diiron" evidence="9">
    <location>
        <begin position="1"/>
        <end position="146"/>
    </location>
</feature>
<proteinExistence type="inferred from homology"/>
<dbReference type="GO" id="GO:0042802">
    <property type="term" value="F:identical protein binding"/>
    <property type="evidence" value="ECO:0007669"/>
    <property type="project" value="UniProtKB-ARBA"/>
</dbReference>
<gene>
    <name evidence="10" type="ORF">SAMN05444405_108166</name>
</gene>
<evidence type="ECO:0000313" key="11">
    <source>
        <dbReference type="Proteomes" id="UP000184509"/>
    </source>
</evidence>
<dbReference type="GO" id="GO:0006826">
    <property type="term" value="P:iron ion transport"/>
    <property type="evidence" value="ECO:0007669"/>
    <property type="project" value="InterPro"/>
</dbReference>
<evidence type="ECO:0000256" key="3">
    <source>
        <dbReference type="ARBA" id="ARBA00022723"/>
    </source>
</evidence>
<dbReference type="InterPro" id="IPR008331">
    <property type="entry name" value="Ferritin_DPS_dom"/>
</dbReference>
<keyword evidence="11" id="KW-1185">Reference proteome</keyword>
<dbReference type="Proteomes" id="UP000184509">
    <property type="component" value="Unassembled WGS sequence"/>
</dbReference>
<comment type="similarity">
    <text evidence="1 8">Belongs to the ferritin family. Prokaryotic subfamily.</text>
</comment>
<dbReference type="CDD" id="cd01055">
    <property type="entry name" value="Nonheme_Ferritin"/>
    <property type="match status" value="1"/>
</dbReference>
<dbReference type="EMBL" id="FQTV01000008">
    <property type="protein sequence ID" value="SHF43750.1"/>
    <property type="molecule type" value="Genomic_DNA"/>
</dbReference>
<evidence type="ECO:0000256" key="5">
    <source>
        <dbReference type="ARBA" id="ARBA00023004"/>
    </source>
</evidence>
<dbReference type="PANTHER" id="PTHR11431:SF127">
    <property type="entry name" value="BACTERIAL NON-HEME FERRITIN"/>
    <property type="match status" value="1"/>
</dbReference>
<sequence>MKLKEKVESILNKQINAEFWSAYLYLSMSAWFQEKGLKGFANWMFVQYQEENTHAIKLYNFVIERQGSVKLQPIGAVPSDWEDIRTLMEDVYKHECLVTEMIYDCIEVAEAEKDRATMSMLQWFVDEQIEEEANTDDIINQLKLIGNDGQAIYLLDKELGSRVFVDSTQSAGA</sequence>
<evidence type="ECO:0000256" key="6">
    <source>
        <dbReference type="ARBA" id="ARBA00054546"/>
    </source>
</evidence>
<comment type="function">
    <text evidence="8">Iron-storage protein.</text>
</comment>
<dbReference type="SUPFAM" id="SSF47240">
    <property type="entry name" value="Ferritin-like"/>
    <property type="match status" value="1"/>
</dbReference>
<feature type="binding site" evidence="7">
    <location>
        <position position="18"/>
    </location>
    <ligand>
        <name>Fe cation</name>
        <dbReference type="ChEBI" id="CHEBI:24875"/>
        <label>1</label>
    </ligand>
</feature>
<feature type="binding site" evidence="7">
    <location>
        <position position="128"/>
    </location>
    <ligand>
        <name>Fe cation</name>
        <dbReference type="ChEBI" id="CHEBI:24875"/>
        <label>1</label>
    </ligand>
</feature>
<dbReference type="InterPro" id="IPR009040">
    <property type="entry name" value="Ferritin-like_diiron"/>
</dbReference>
<accession>A0A1M5BMX0</accession>
<dbReference type="GO" id="GO:0005829">
    <property type="term" value="C:cytosol"/>
    <property type="evidence" value="ECO:0007669"/>
    <property type="project" value="TreeGrafter"/>
</dbReference>
<comment type="subcellular location">
    <subcellularLocation>
        <location evidence="8">Cytoplasm</location>
    </subcellularLocation>
</comment>
<dbReference type="OrthoDB" id="9801481at2"/>
<dbReference type="GO" id="GO:0008198">
    <property type="term" value="F:ferrous iron binding"/>
    <property type="evidence" value="ECO:0007669"/>
    <property type="project" value="TreeGrafter"/>
</dbReference>
<keyword evidence="8" id="KW-0963">Cytoplasm</keyword>
<feature type="binding site" evidence="7">
    <location>
        <position position="95"/>
    </location>
    <ligand>
        <name>Fe cation</name>
        <dbReference type="ChEBI" id="CHEBI:24875"/>
        <label>1</label>
    </ligand>
</feature>
<feature type="binding site" evidence="7">
    <location>
        <position position="54"/>
    </location>
    <ligand>
        <name>Fe cation</name>
        <dbReference type="ChEBI" id="CHEBI:24875"/>
        <label>1</label>
    </ligand>
</feature>
<protein>
    <recommendedName>
        <fullName evidence="8">Ferritin</fullName>
        <ecNumber evidence="8">1.16.3.2</ecNumber>
    </recommendedName>
</protein>